<evidence type="ECO:0000256" key="3">
    <source>
        <dbReference type="ARBA" id="ARBA00022741"/>
    </source>
</evidence>
<keyword evidence="2" id="KW-0677">Repeat</keyword>
<name>A0A921LNT0_9FIRM</name>
<dbReference type="Proteomes" id="UP000782880">
    <property type="component" value="Unassembled WGS sequence"/>
</dbReference>
<accession>A0A921LNT0</accession>
<dbReference type="InterPro" id="IPR003439">
    <property type="entry name" value="ABC_transporter-like_ATP-bd"/>
</dbReference>
<dbReference type="GO" id="GO:0005524">
    <property type="term" value="F:ATP binding"/>
    <property type="evidence" value="ECO:0007669"/>
    <property type="project" value="UniProtKB-KW"/>
</dbReference>
<protein>
    <submittedName>
        <fullName evidence="6">ATP-binding cassette domain-containing protein</fullName>
    </submittedName>
</protein>
<evidence type="ECO:0000256" key="2">
    <source>
        <dbReference type="ARBA" id="ARBA00022737"/>
    </source>
</evidence>
<keyword evidence="3" id="KW-0547">Nucleotide-binding</keyword>
<sequence>MREEVLRLERVTCLEQGVVQLENFNLQIFRGEIMGLLAVNSHGLNTLLHLLRRKLPLERGYIYYRERQINAWNNQMSDHTLQRIGIIENRSALVSGMTVADNIFVLRHSFKSWIIRPALLRTQLEPVLNKLGVDFSPDDYVEHLSPFQRFVVEILKAVLGGCRLIVLREVSTFISGEDLARLHDIIREFARQGIAFLYIGYHFEELQQLCDRTALLMNGTISKVLLQGEPLPHGGGFYRRPEHNSAEKLESTADAGPALFQANHVTGGLVCNLSFSVRAGECVVLQDLDNQIFGDLLDLLTGQQPLEQGSFWLGGAPFVPAPNRDIAVLLEHAHTSMLFEEMSVLDNLCFTLDHRLPEVWRSNRLRHGIEQECAGLLDPELFSLWPGQLTTAQKYDLVYARLLLQKPKVVLCVQPFQGADMELRMRIWKHLEQLMKQGAALVILAVNLADSLSLAHQLIRIHQGGSYESYNRENFARPEFILT</sequence>
<proteinExistence type="predicted"/>
<evidence type="ECO:0000256" key="4">
    <source>
        <dbReference type="ARBA" id="ARBA00022840"/>
    </source>
</evidence>
<dbReference type="PANTHER" id="PTHR43790:SF9">
    <property type="entry name" value="GALACTOFURANOSE TRANSPORTER ATP-BINDING PROTEIN YTFR"/>
    <property type="match status" value="1"/>
</dbReference>
<dbReference type="AlphaFoldDB" id="A0A921LNT0"/>
<reference evidence="6" key="2">
    <citation type="submission" date="2021-09" db="EMBL/GenBank/DDBJ databases">
        <authorList>
            <person name="Gilroy R."/>
        </authorList>
    </citation>
    <scope>NUCLEOTIDE SEQUENCE</scope>
    <source>
        <strain evidence="6">ChiBcec21-2208</strain>
    </source>
</reference>
<feature type="domain" description="ABC transporter" evidence="5">
    <location>
        <begin position="6"/>
        <end position="243"/>
    </location>
</feature>
<evidence type="ECO:0000313" key="7">
    <source>
        <dbReference type="Proteomes" id="UP000782880"/>
    </source>
</evidence>
<evidence type="ECO:0000313" key="6">
    <source>
        <dbReference type="EMBL" id="HJG28090.1"/>
    </source>
</evidence>
<comment type="caution">
    <text evidence="6">The sequence shown here is derived from an EMBL/GenBank/DDBJ whole genome shotgun (WGS) entry which is preliminary data.</text>
</comment>
<dbReference type="InterPro" id="IPR027417">
    <property type="entry name" value="P-loop_NTPase"/>
</dbReference>
<evidence type="ECO:0000256" key="1">
    <source>
        <dbReference type="ARBA" id="ARBA00022448"/>
    </source>
</evidence>
<keyword evidence="4 6" id="KW-0067">ATP-binding</keyword>
<dbReference type="InterPro" id="IPR050107">
    <property type="entry name" value="ABC_carbohydrate_import_ATPase"/>
</dbReference>
<organism evidence="6 7">
    <name type="scientific">Subdoligranulum variabile</name>
    <dbReference type="NCBI Taxonomy" id="214851"/>
    <lineage>
        <taxon>Bacteria</taxon>
        <taxon>Bacillati</taxon>
        <taxon>Bacillota</taxon>
        <taxon>Clostridia</taxon>
        <taxon>Eubacteriales</taxon>
        <taxon>Oscillospiraceae</taxon>
        <taxon>Subdoligranulum</taxon>
    </lineage>
</organism>
<feature type="domain" description="ABC transporter" evidence="5">
    <location>
        <begin position="247"/>
        <end position="483"/>
    </location>
</feature>
<evidence type="ECO:0000259" key="5">
    <source>
        <dbReference type="PROSITE" id="PS50893"/>
    </source>
</evidence>
<dbReference type="Pfam" id="PF00005">
    <property type="entry name" value="ABC_tran"/>
    <property type="match status" value="1"/>
</dbReference>
<keyword evidence="1" id="KW-0813">Transport</keyword>
<dbReference type="PANTHER" id="PTHR43790">
    <property type="entry name" value="CARBOHYDRATE TRANSPORT ATP-BINDING PROTEIN MG119-RELATED"/>
    <property type="match status" value="1"/>
</dbReference>
<dbReference type="GO" id="GO:0016887">
    <property type="term" value="F:ATP hydrolysis activity"/>
    <property type="evidence" value="ECO:0007669"/>
    <property type="project" value="InterPro"/>
</dbReference>
<gene>
    <name evidence="6" type="ORF">K8V20_05535</name>
</gene>
<dbReference type="EMBL" id="DYVE01000142">
    <property type="protein sequence ID" value="HJG28090.1"/>
    <property type="molecule type" value="Genomic_DNA"/>
</dbReference>
<dbReference type="Gene3D" id="3.40.50.300">
    <property type="entry name" value="P-loop containing nucleotide triphosphate hydrolases"/>
    <property type="match status" value="2"/>
</dbReference>
<reference evidence="6" key="1">
    <citation type="journal article" date="2021" name="PeerJ">
        <title>Extensive microbial diversity within the chicken gut microbiome revealed by metagenomics and culture.</title>
        <authorList>
            <person name="Gilroy R."/>
            <person name="Ravi A."/>
            <person name="Getino M."/>
            <person name="Pursley I."/>
            <person name="Horton D.L."/>
            <person name="Alikhan N.F."/>
            <person name="Baker D."/>
            <person name="Gharbi K."/>
            <person name="Hall N."/>
            <person name="Watson M."/>
            <person name="Adriaenssens E.M."/>
            <person name="Foster-Nyarko E."/>
            <person name="Jarju S."/>
            <person name="Secka A."/>
            <person name="Antonio M."/>
            <person name="Oren A."/>
            <person name="Chaudhuri R.R."/>
            <person name="La Ragione R."/>
            <person name="Hildebrand F."/>
            <person name="Pallen M.J."/>
        </authorList>
    </citation>
    <scope>NUCLEOTIDE SEQUENCE</scope>
    <source>
        <strain evidence="6">ChiBcec21-2208</strain>
    </source>
</reference>
<dbReference type="SUPFAM" id="SSF52540">
    <property type="entry name" value="P-loop containing nucleoside triphosphate hydrolases"/>
    <property type="match status" value="2"/>
</dbReference>
<dbReference type="PROSITE" id="PS50893">
    <property type="entry name" value="ABC_TRANSPORTER_2"/>
    <property type="match status" value="2"/>
</dbReference>